<dbReference type="Proteomes" id="UP000242414">
    <property type="component" value="Unassembled WGS sequence"/>
</dbReference>
<dbReference type="EMBL" id="KV921879">
    <property type="protein sequence ID" value="ORE09131.1"/>
    <property type="molecule type" value="Genomic_DNA"/>
</dbReference>
<sequence length="73" mass="8408">MLLTNSYCLSKSHDFIPHAIFTQQYWYSVRQLVNGKKITNSANTSLDLTSYWDAFKDTNPSSVYQQKLIKGIS</sequence>
<name>A0A1X0RB25_RHIZD</name>
<organism evidence="1">
    <name type="scientific">Rhizopus microsporus var. microsporus</name>
    <dbReference type="NCBI Taxonomy" id="86635"/>
    <lineage>
        <taxon>Eukaryota</taxon>
        <taxon>Fungi</taxon>
        <taxon>Fungi incertae sedis</taxon>
        <taxon>Mucoromycota</taxon>
        <taxon>Mucoromycotina</taxon>
        <taxon>Mucoromycetes</taxon>
        <taxon>Mucorales</taxon>
        <taxon>Mucorineae</taxon>
        <taxon>Rhizopodaceae</taxon>
        <taxon>Rhizopus</taxon>
    </lineage>
</organism>
<reference evidence="1" key="1">
    <citation type="journal article" date="2016" name="Proc. Natl. Acad. Sci. U.S.A.">
        <title>Lipid metabolic changes in an early divergent fungus govern the establishment of a mutualistic symbiosis with endobacteria.</title>
        <authorList>
            <person name="Lastovetsky O.A."/>
            <person name="Gaspar M.L."/>
            <person name="Mondo S.J."/>
            <person name="LaButti K.M."/>
            <person name="Sandor L."/>
            <person name="Grigoriev I.V."/>
            <person name="Henry S.A."/>
            <person name="Pawlowska T.E."/>
        </authorList>
    </citation>
    <scope>NUCLEOTIDE SEQUENCE [LARGE SCALE GENOMIC DNA]</scope>
    <source>
        <strain evidence="1">ATCC 52814</strain>
    </source>
</reference>
<evidence type="ECO:0000313" key="1">
    <source>
        <dbReference type="EMBL" id="ORE09131.1"/>
    </source>
</evidence>
<protein>
    <submittedName>
        <fullName evidence="1">Uncharacterized protein</fullName>
    </submittedName>
</protein>
<accession>A0A1X0RB25</accession>
<dbReference type="VEuPathDB" id="FungiDB:BCV72DRAFT_321051"/>
<gene>
    <name evidence="1" type="ORF">BCV72DRAFT_321051</name>
</gene>
<proteinExistence type="predicted"/>
<dbReference type="AlphaFoldDB" id="A0A1X0RB25"/>